<evidence type="ECO:0000259" key="7">
    <source>
        <dbReference type="Pfam" id="PF17390"/>
    </source>
</evidence>
<evidence type="ECO:0000259" key="6">
    <source>
        <dbReference type="Pfam" id="PF17389"/>
    </source>
</evidence>
<dbReference type="Gene3D" id="1.50.10.10">
    <property type="match status" value="1"/>
</dbReference>
<dbReference type="Gene3D" id="2.60.120.260">
    <property type="entry name" value="Galactose-binding domain-like"/>
    <property type="match status" value="2"/>
</dbReference>
<dbReference type="Pfam" id="PF17389">
    <property type="entry name" value="Bac_rhamnosid6H"/>
    <property type="match status" value="1"/>
</dbReference>
<reference evidence="9" key="1">
    <citation type="submission" date="2019-12" db="EMBL/GenBank/DDBJ databases">
        <title>Complete genome of Terracaulis silvestris 0127_4.</title>
        <authorList>
            <person name="Vieira S."/>
            <person name="Riedel T."/>
            <person name="Sproer C."/>
            <person name="Pascual J."/>
            <person name="Boedeker C."/>
            <person name="Overmann J."/>
        </authorList>
    </citation>
    <scope>NUCLEOTIDE SEQUENCE [LARGE SCALE GENOMIC DNA]</scope>
    <source>
        <strain evidence="9">0127_4</strain>
    </source>
</reference>
<dbReference type="AlphaFoldDB" id="A0A6I6MII8"/>
<accession>A0A6I6MII8</accession>
<dbReference type="InterPro" id="IPR016007">
    <property type="entry name" value="Alpha_rhamnosid"/>
</dbReference>
<dbReference type="InterPro" id="IPR008928">
    <property type="entry name" value="6-hairpin_glycosidase_sf"/>
</dbReference>
<dbReference type="EMBL" id="CP047045">
    <property type="protein sequence ID" value="QGZ94915.1"/>
    <property type="molecule type" value="Genomic_DNA"/>
</dbReference>
<dbReference type="GO" id="GO:0005975">
    <property type="term" value="P:carbohydrate metabolic process"/>
    <property type="evidence" value="ECO:0007669"/>
    <property type="project" value="InterPro"/>
</dbReference>
<dbReference type="PANTHER" id="PTHR33307:SF6">
    <property type="entry name" value="ALPHA-RHAMNOSIDASE (EUROFUNG)-RELATED"/>
    <property type="match status" value="1"/>
</dbReference>
<dbReference type="PANTHER" id="PTHR33307">
    <property type="entry name" value="ALPHA-RHAMNOSIDASE (EUROFUNG)"/>
    <property type="match status" value="1"/>
</dbReference>
<dbReference type="SUPFAM" id="SSF48208">
    <property type="entry name" value="Six-hairpin glycosidases"/>
    <property type="match status" value="1"/>
</dbReference>
<dbReference type="Pfam" id="PF08531">
    <property type="entry name" value="Bac_rhamnosid_N"/>
    <property type="match status" value="1"/>
</dbReference>
<name>A0A6I6MII8_9CAUL</name>
<feature type="domain" description="Alpha-L-rhamnosidase six-hairpin glycosidase" evidence="6">
    <location>
        <begin position="598"/>
        <end position="937"/>
    </location>
</feature>
<keyword evidence="9" id="KW-1185">Reference proteome</keyword>
<evidence type="ECO:0000256" key="3">
    <source>
        <dbReference type="ARBA" id="ARBA00022801"/>
    </source>
</evidence>
<dbReference type="Pfam" id="PF17390">
    <property type="entry name" value="Bac_rhamnosid_C"/>
    <property type="match status" value="1"/>
</dbReference>
<dbReference type="InterPro" id="IPR035398">
    <property type="entry name" value="Bac_rhamnosid_C"/>
</dbReference>
<dbReference type="Pfam" id="PF05592">
    <property type="entry name" value="Bac_rhamnosid"/>
    <property type="match status" value="1"/>
</dbReference>
<dbReference type="EC" id="3.2.1.40" evidence="2"/>
<dbReference type="Gene3D" id="2.60.420.10">
    <property type="entry name" value="Maltose phosphorylase, domain 3"/>
    <property type="match status" value="1"/>
</dbReference>
<evidence type="ECO:0000256" key="1">
    <source>
        <dbReference type="ARBA" id="ARBA00001445"/>
    </source>
</evidence>
<sequence length="1048" mass="116656">MKVLGLQVDLQDCPLGLANTRPRLSWQLLSDRRNVHQYAYRIVVASSEAALMADNGDFWDSGRIHSSSSFDVRYEGRPLSSRDRCWWRVQVWESAEDPPRTSAASWWEMGLIEPADWTATWLAAEDEVARADRRAGLHWIWGDTSRDQRPRYFRLKFSLRTPSSDGVFYVGTGITEQLRSVRVDGTSVDLTAPKQYAATRPAMQELALGPMSPGEHVLAIEMAPTDDRMSGSISSSAAAMAPFVRIHAIDGSVVRLTGASGWTTNLEAEPGWFGFDYDDASWMPARPSSENAGEPWPAKPAALLRKEFRVEKPIRSARLYATALGFLEARLNGQRVGDAVLTPEVSDFRKRLLYRTYDVTPLINDGSNVLGVIVGDGWYAGPITPGGRYPWGAPPSRILAQLELTYDDGLRETINTDCDWRTSDSAIRRSEIYNGEVYDGRYEQAGWDTIDFDDTRWAYAEAADRPTCELAAQCSPPIRATQTLKATQLTNPAPGVYVFDFGQNFAGWCRLRTKGPVGARVELRFAELLTATGEVDQSNLRGAEALDVFILAGHTNGETFEPKFTYHGFRYVQIVGLPTLPTLNSVEGIVVHSDLAVTGRLFTDNALIQQIWRNAVWTQRSNLMGVFTDCPQRDERLPWLADPSVFYDAAAFNMDVAAFTRRQLDDVRTDQSPNGNLPALSPGAIPRFNTLVEGAPGWADASITFVWSNWRRYGDNDIIRENWSAMTRFLQYLEQANPDYIWRSQFNMGDWLAVDATKDNVPTTPYDLVATANWASATERMGRMATAIGRIDDADNLQRLHAHIRSAFIAAFVGPDGIIGNGSQTSYVLALQYGLVPEGLRAIAAERLADNIRVRGTLMTTGIFGTAHILDVLVDAGYSDLAYDLLLRTDYPSWGYMIAKGATTIWERWNGDQGNLAMNSYNHPALGSVCGFLFRRVAGVHALEPGFKKIAVRPVLNPRVRRGGADYDSVVGRISTAWWQHSDLTLHLDVTIPANTEAVVSVPARPSAIVREGGRLVDRRTDMRIERRLDHEIEISIGSGTYHFRVSD</sequence>
<evidence type="ECO:0000259" key="5">
    <source>
        <dbReference type="Pfam" id="PF08531"/>
    </source>
</evidence>
<dbReference type="Pfam" id="PF25788">
    <property type="entry name" value="Ig_Rha78A_N"/>
    <property type="match status" value="1"/>
</dbReference>
<proteinExistence type="predicted"/>
<feature type="domain" description="Bacterial alpha-L-rhamnosidase N-terminal" evidence="5">
    <location>
        <begin position="312"/>
        <end position="482"/>
    </location>
</feature>
<dbReference type="InterPro" id="IPR012341">
    <property type="entry name" value="6hp_glycosidase-like_sf"/>
</dbReference>
<organism evidence="8 9">
    <name type="scientific">Terricaulis silvestris</name>
    <dbReference type="NCBI Taxonomy" id="2686094"/>
    <lineage>
        <taxon>Bacteria</taxon>
        <taxon>Pseudomonadati</taxon>
        <taxon>Pseudomonadota</taxon>
        <taxon>Alphaproteobacteria</taxon>
        <taxon>Caulobacterales</taxon>
        <taxon>Caulobacteraceae</taxon>
        <taxon>Terricaulis</taxon>
    </lineage>
</organism>
<evidence type="ECO:0000313" key="9">
    <source>
        <dbReference type="Proteomes" id="UP000431269"/>
    </source>
</evidence>
<evidence type="ECO:0000313" key="8">
    <source>
        <dbReference type="EMBL" id="QGZ94915.1"/>
    </source>
</evidence>
<dbReference type="InterPro" id="IPR008902">
    <property type="entry name" value="Rhamnosid_concanavalin"/>
</dbReference>
<evidence type="ECO:0000259" key="4">
    <source>
        <dbReference type="Pfam" id="PF05592"/>
    </source>
</evidence>
<dbReference type="SUPFAM" id="SSF49785">
    <property type="entry name" value="Galactose-binding domain-like"/>
    <property type="match status" value="1"/>
</dbReference>
<dbReference type="InterPro" id="IPR013783">
    <property type="entry name" value="Ig-like_fold"/>
</dbReference>
<gene>
    <name evidence="8" type="ORF">DSM104635_01750</name>
</gene>
<dbReference type="PIRSF" id="PIRSF010631">
    <property type="entry name" value="A-rhamnsds"/>
    <property type="match status" value="1"/>
</dbReference>
<dbReference type="GO" id="GO:0030596">
    <property type="term" value="F:alpha-L-rhamnosidase activity"/>
    <property type="evidence" value="ECO:0007669"/>
    <property type="project" value="UniProtKB-EC"/>
</dbReference>
<dbReference type="Gene3D" id="2.60.40.10">
    <property type="entry name" value="Immunoglobulins"/>
    <property type="match status" value="1"/>
</dbReference>
<protein>
    <recommendedName>
        <fullName evidence="2">alpha-L-rhamnosidase</fullName>
        <ecNumber evidence="2">3.2.1.40</ecNumber>
    </recommendedName>
</protein>
<feature type="domain" description="Alpha-L-rhamnosidase concanavalin-like" evidence="4">
    <location>
        <begin position="493"/>
        <end position="592"/>
    </location>
</feature>
<keyword evidence="3" id="KW-0378">Hydrolase</keyword>
<dbReference type="Proteomes" id="UP000431269">
    <property type="component" value="Chromosome"/>
</dbReference>
<dbReference type="InterPro" id="IPR008979">
    <property type="entry name" value="Galactose-bd-like_sf"/>
</dbReference>
<dbReference type="KEGG" id="tsv:DSM104635_01750"/>
<dbReference type="InterPro" id="IPR013737">
    <property type="entry name" value="Bac_rhamnosid_N"/>
</dbReference>
<comment type="catalytic activity">
    <reaction evidence="1">
        <text>Hydrolysis of terminal non-reducing alpha-L-rhamnose residues in alpha-L-rhamnosides.</text>
        <dbReference type="EC" id="3.2.1.40"/>
    </reaction>
</comment>
<dbReference type="InterPro" id="IPR035396">
    <property type="entry name" value="Bac_rhamnosid6H"/>
</dbReference>
<evidence type="ECO:0000256" key="2">
    <source>
        <dbReference type="ARBA" id="ARBA00012652"/>
    </source>
</evidence>
<feature type="domain" description="Alpha-L-rhamnosidase C-terminal" evidence="7">
    <location>
        <begin position="939"/>
        <end position="1012"/>
    </location>
</feature>